<dbReference type="InterPro" id="IPR041881">
    <property type="entry name" value="PqqD_sf"/>
</dbReference>
<evidence type="ECO:0000313" key="1">
    <source>
        <dbReference type="EMBL" id="KHE41690.1"/>
    </source>
</evidence>
<evidence type="ECO:0008006" key="3">
    <source>
        <dbReference type="Google" id="ProtNLM"/>
    </source>
</evidence>
<organism evidence="1 2">
    <name type="scientific">Alistipes inops</name>
    <dbReference type="NCBI Taxonomy" id="1501391"/>
    <lineage>
        <taxon>Bacteria</taxon>
        <taxon>Pseudomonadati</taxon>
        <taxon>Bacteroidota</taxon>
        <taxon>Bacteroidia</taxon>
        <taxon>Bacteroidales</taxon>
        <taxon>Rikenellaceae</taxon>
        <taxon>Alistipes</taxon>
    </lineage>
</organism>
<dbReference type="Proteomes" id="UP000030889">
    <property type="component" value="Unassembled WGS sequence"/>
</dbReference>
<dbReference type="InterPro" id="IPR008792">
    <property type="entry name" value="PQQD"/>
</dbReference>
<name>A0ABR4YI86_9BACT</name>
<dbReference type="Gene3D" id="1.10.10.1150">
    <property type="entry name" value="Coenzyme PQQ synthesis protein D (PqqD)"/>
    <property type="match status" value="1"/>
</dbReference>
<dbReference type="RefSeq" id="WP_035473796.1">
    <property type="nucleotide sequence ID" value="NZ_JRGF01000009.1"/>
</dbReference>
<sequence length="89" mass="10010">MKIKEGYKIRNIAGEHVIVSIGTLNVNLTKVVSLNTSSVWLWEQLSGTEFDAGRVADLLTEHYEVERPTALADAETWIAQLRKAELIEE</sequence>
<reference evidence="1 2" key="1">
    <citation type="submission" date="2014-09" db="EMBL/GenBank/DDBJ databases">
        <title>Alistipes sp. 627, sp. nov., a novel member of the family Rikenellaceae isolated from human faeces.</title>
        <authorList>
            <person name="Shkoporov A.N."/>
            <person name="Chaplin A.V."/>
            <person name="Motuzova O.V."/>
            <person name="Kafarskaia L.I."/>
            <person name="Khokhlova E.V."/>
            <person name="Efimov B.A."/>
        </authorList>
    </citation>
    <scope>NUCLEOTIDE SEQUENCE [LARGE SCALE GENOMIC DNA]</scope>
    <source>
        <strain evidence="1 2">627</strain>
    </source>
</reference>
<protein>
    <recommendedName>
        <fullName evidence="3">PqqD family protein</fullName>
    </recommendedName>
</protein>
<keyword evidence="2" id="KW-1185">Reference proteome</keyword>
<comment type="caution">
    <text evidence="1">The sequence shown here is derived from an EMBL/GenBank/DDBJ whole genome shotgun (WGS) entry which is preliminary data.</text>
</comment>
<proteinExistence type="predicted"/>
<evidence type="ECO:0000313" key="2">
    <source>
        <dbReference type="Proteomes" id="UP000030889"/>
    </source>
</evidence>
<accession>A0ABR4YI86</accession>
<gene>
    <name evidence="1" type="ORF">LG35_08015</name>
</gene>
<dbReference type="Pfam" id="PF05402">
    <property type="entry name" value="PqqD"/>
    <property type="match status" value="1"/>
</dbReference>
<dbReference type="EMBL" id="JRGF01000009">
    <property type="protein sequence ID" value="KHE41690.1"/>
    <property type="molecule type" value="Genomic_DNA"/>
</dbReference>